<evidence type="ECO:0000313" key="2">
    <source>
        <dbReference type="EMBL" id="CAA9307403.1"/>
    </source>
</evidence>
<dbReference type="EC" id="2.5.1.15" evidence="2"/>
<feature type="non-terminal residue" evidence="2">
    <location>
        <position position="1"/>
    </location>
</feature>
<gene>
    <name evidence="2" type="ORF">AVDCRST_MAG77-6189</name>
</gene>
<dbReference type="GO" id="GO:0004156">
    <property type="term" value="F:dihydropteroate synthase activity"/>
    <property type="evidence" value="ECO:0007669"/>
    <property type="project" value="UniProtKB-EC"/>
</dbReference>
<evidence type="ECO:0000256" key="1">
    <source>
        <dbReference type="SAM" id="MobiDB-lite"/>
    </source>
</evidence>
<feature type="region of interest" description="Disordered" evidence="1">
    <location>
        <begin position="144"/>
        <end position="200"/>
    </location>
</feature>
<name>A0A6J4KKJ4_9CHLR</name>
<feature type="non-terminal residue" evidence="2">
    <location>
        <position position="200"/>
    </location>
</feature>
<feature type="compositionally biased region" description="Low complexity" evidence="1">
    <location>
        <begin position="153"/>
        <end position="163"/>
    </location>
</feature>
<reference evidence="2" key="1">
    <citation type="submission" date="2020-02" db="EMBL/GenBank/DDBJ databases">
        <authorList>
            <person name="Meier V. D."/>
        </authorList>
    </citation>
    <scope>NUCLEOTIDE SEQUENCE</scope>
    <source>
        <strain evidence="2">AVDCRST_MAG77</strain>
    </source>
</reference>
<organism evidence="2">
    <name type="scientific">uncultured Chloroflexota bacterium</name>
    <dbReference type="NCBI Taxonomy" id="166587"/>
    <lineage>
        <taxon>Bacteria</taxon>
        <taxon>Bacillati</taxon>
        <taxon>Chloroflexota</taxon>
        <taxon>environmental samples</taxon>
    </lineage>
</organism>
<feature type="compositionally biased region" description="Pro residues" evidence="1">
    <location>
        <begin position="76"/>
        <end position="92"/>
    </location>
</feature>
<dbReference type="AlphaFoldDB" id="A0A6J4KKJ4"/>
<proteinExistence type="predicted"/>
<protein>
    <submittedName>
        <fullName evidence="2">Dihydropteroate synthase</fullName>
        <ecNumber evidence="2">2.5.1.15</ecNumber>
    </submittedName>
</protein>
<dbReference type="EMBL" id="CADCTC010000325">
    <property type="protein sequence ID" value="CAA9307403.1"/>
    <property type="molecule type" value="Genomic_DNA"/>
</dbReference>
<accession>A0A6J4KKJ4</accession>
<feature type="compositionally biased region" description="Low complexity" evidence="1">
    <location>
        <begin position="171"/>
        <end position="192"/>
    </location>
</feature>
<feature type="region of interest" description="Disordered" evidence="1">
    <location>
        <begin position="61"/>
        <end position="92"/>
    </location>
</feature>
<keyword evidence="2" id="KW-0808">Transferase</keyword>
<sequence length="200" mass="20156">CLPLVRAERGATLPWRPAQPSSTTCTPSEPMPALRAPLHVPVPMPSSSKVAAALAPLPCPTIPQRSPRTSARPGTVLPPTPSAPPWRPTSPPPWPMACPASVSLLTPASASASAPSAALPCSATSTASHNVHSWLACPSWSVPPARASSATCLASPSRSASRAPSPPSPWPSLEAPTWSASTTSAPPSGAAGWPTPSSAA</sequence>